<feature type="signal peptide" evidence="1">
    <location>
        <begin position="1"/>
        <end position="21"/>
    </location>
</feature>
<sequence>MKKLVAIFSLCMLVFSSFAFGQSEKKAELSASDVSFSSPPTSSLVEIKIHLVIGRVSKGCLGFGFCGGTADAEVNLKNANSAEGYLENTKNGNYFRFDLATAIDTSKFDSTLYIDKDITIVQDGSKYTLLAGAYTPKFGNNKNGSYYITLKK</sequence>
<evidence type="ECO:0000313" key="3">
    <source>
        <dbReference type="Proteomes" id="UP000594195"/>
    </source>
</evidence>
<protein>
    <recommendedName>
        <fullName evidence="4">Lipocalin-like domain-containing protein</fullName>
    </recommendedName>
</protein>
<evidence type="ECO:0008006" key="4">
    <source>
        <dbReference type="Google" id="ProtNLM"/>
    </source>
</evidence>
<dbReference type="KEGG" id="kfa:Q73A0000_10015"/>
<dbReference type="AlphaFoldDB" id="A0A7M2YAM4"/>
<reference evidence="2 3" key="1">
    <citation type="submission" date="2019-05" db="EMBL/GenBank/DDBJ databases">
        <title>Chryseobacterium sp. isolated from King George Island, maritime Antarctica.</title>
        <authorList>
            <person name="Peng X."/>
        </authorList>
    </citation>
    <scope>NUCLEOTIDE SEQUENCE [LARGE SCALE GENOMIC DNA]</scope>
    <source>
        <strain evidence="2 3">7-3A</strain>
    </source>
</reference>
<keyword evidence="1" id="KW-0732">Signal</keyword>
<evidence type="ECO:0000256" key="1">
    <source>
        <dbReference type="SAM" id="SignalP"/>
    </source>
</evidence>
<proteinExistence type="predicted"/>
<feature type="chain" id="PRO_5032355378" description="Lipocalin-like domain-containing protein" evidence="1">
    <location>
        <begin position="22"/>
        <end position="152"/>
    </location>
</feature>
<evidence type="ECO:0000313" key="2">
    <source>
        <dbReference type="EMBL" id="QOW10685.1"/>
    </source>
</evidence>
<keyword evidence="3" id="KW-1185">Reference proteome</keyword>
<gene>
    <name evidence="2" type="ORF">Q73A0000_10015</name>
</gene>
<dbReference type="EMBL" id="CP040442">
    <property type="protein sequence ID" value="QOW10685.1"/>
    <property type="molecule type" value="Genomic_DNA"/>
</dbReference>
<name>A0A7M2YAM4_9FLAO</name>
<organism evidence="2 3">
    <name type="scientific">Kaistella flava</name>
    <name type="common">ex Peng et al. 2021</name>
    <dbReference type="NCBI Taxonomy" id="2038776"/>
    <lineage>
        <taxon>Bacteria</taxon>
        <taxon>Pseudomonadati</taxon>
        <taxon>Bacteroidota</taxon>
        <taxon>Flavobacteriia</taxon>
        <taxon>Flavobacteriales</taxon>
        <taxon>Weeksellaceae</taxon>
        <taxon>Chryseobacterium group</taxon>
        <taxon>Kaistella</taxon>
    </lineage>
</organism>
<accession>A0A7M2YAM4</accession>
<dbReference type="RefSeq" id="WP_193810848.1">
    <property type="nucleotide sequence ID" value="NZ_CP040442.1"/>
</dbReference>
<dbReference type="Proteomes" id="UP000594195">
    <property type="component" value="Chromosome"/>
</dbReference>